<comment type="caution">
    <text evidence="3">The sequence shown here is derived from an EMBL/GenBank/DDBJ whole genome shotgun (WGS) entry which is preliminary data.</text>
</comment>
<dbReference type="Pfam" id="PF08547">
    <property type="entry name" value="CIA30"/>
    <property type="match status" value="1"/>
</dbReference>
<organism evidence="3 4">
    <name type="scientific">Myxacorys almedinensis A</name>
    <dbReference type="NCBI Taxonomy" id="2690445"/>
    <lineage>
        <taxon>Bacteria</taxon>
        <taxon>Bacillati</taxon>
        <taxon>Cyanobacteriota</taxon>
        <taxon>Cyanophyceae</taxon>
        <taxon>Leptolyngbyales</taxon>
        <taxon>Leptolyngbyaceae</taxon>
        <taxon>Myxacorys</taxon>
        <taxon>Myxacorys almedinensis</taxon>
    </lineage>
</organism>
<feature type="domain" description="NADH:ubiquinone oxidoreductase intermediate-associated protein 30" evidence="2">
    <location>
        <begin position="51"/>
        <end position="217"/>
    </location>
</feature>
<dbReference type="InterPro" id="IPR013857">
    <property type="entry name" value="NADH-UbQ_OxRdtase-assoc_prot30"/>
</dbReference>
<evidence type="ECO:0000259" key="2">
    <source>
        <dbReference type="Pfam" id="PF08547"/>
    </source>
</evidence>
<accession>A0A8J8CND2</accession>
<dbReference type="SUPFAM" id="SSF49785">
    <property type="entry name" value="Galactose-binding domain-like"/>
    <property type="match status" value="1"/>
</dbReference>
<dbReference type="InterPro" id="IPR008979">
    <property type="entry name" value="Galactose-bd-like_sf"/>
</dbReference>
<gene>
    <name evidence="3" type="ORF">GS601_13540</name>
</gene>
<proteinExistence type="inferred from homology"/>
<reference evidence="3" key="1">
    <citation type="submission" date="2019-12" db="EMBL/GenBank/DDBJ databases">
        <title>High-Quality draft genome sequences of three cyanobacteria isolated from the limestone walls of the Old Cathedral of Coimbra.</title>
        <authorList>
            <person name="Tiago I."/>
            <person name="Soares F."/>
            <person name="Portugal A."/>
        </authorList>
    </citation>
    <scope>NUCLEOTIDE SEQUENCE</scope>
    <source>
        <strain evidence="3">A</strain>
    </source>
</reference>
<comment type="similarity">
    <text evidence="1">Belongs to the CIA30 family.</text>
</comment>
<dbReference type="InterPro" id="IPR039131">
    <property type="entry name" value="NDUFAF1"/>
</dbReference>
<name>A0A8J8CND2_9CYAN</name>
<evidence type="ECO:0000313" key="3">
    <source>
        <dbReference type="EMBL" id="NDJ18302.1"/>
    </source>
</evidence>
<dbReference type="EMBL" id="WVIE01000015">
    <property type="protein sequence ID" value="NDJ18302.1"/>
    <property type="molecule type" value="Genomic_DNA"/>
</dbReference>
<dbReference type="PANTHER" id="PTHR13194">
    <property type="entry name" value="COMPLEX I INTERMEDIATE-ASSOCIATED PROTEIN 30"/>
    <property type="match status" value="1"/>
</dbReference>
<keyword evidence="4" id="KW-1185">Reference proteome</keyword>
<dbReference type="AlphaFoldDB" id="A0A8J8CND2"/>
<dbReference type="GO" id="GO:0051082">
    <property type="term" value="F:unfolded protein binding"/>
    <property type="evidence" value="ECO:0007669"/>
    <property type="project" value="TreeGrafter"/>
</dbReference>
<sequence length="226" mass="25086">MAQKWDLGRFIQTLDYFEAIPVVSWIQHMIQPRPNPQADLRQGQGSDRILFDFSNPSHDISTTWGALDDVVMGGVSTSSFQLSDGKAVFSGNVSTDNSGGFASVRTRNFDPAIALSEYTGIELRVKGDGNRYKFLVRDDDGWDSIGYSHSFDTVAHEWIALRIPFSSLIPVFRAKTMANAMPLNAGTVRSLQLMLSKFEYDGALNPKFHPGEFRLEVSSISAVRDA</sequence>
<dbReference type="RefSeq" id="WP_162423832.1">
    <property type="nucleotide sequence ID" value="NZ_WVIE01000015.1"/>
</dbReference>
<evidence type="ECO:0000256" key="1">
    <source>
        <dbReference type="ARBA" id="ARBA00007884"/>
    </source>
</evidence>
<protein>
    <submittedName>
        <fullName evidence="3">CIA30 family protein</fullName>
    </submittedName>
</protein>
<dbReference type="GO" id="GO:0010257">
    <property type="term" value="P:NADH dehydrogenase complex assembly"/>
    <property type="evidence" value="ECO:0007669"/>
    <property type="project" value="TreeGrafter"/>
</dbReference>
<evidence type="ECO:0000313" key="4">
    <source>
        <dbReference type="Proteomes" id="UP000646053"/>
    </source>
</evidence>
<dbReference type="Proteomes" id="UP000646053">
    <property type="component" value="Unassembled WGS sequence"/>
</dbReference>
<dbReference type="PANTHER" id="PTHR13194:SF19">
    <property type="entry name" value="NAD(P)-BINDING ROSSMANN-FOLD SUPERFAMILY PROTEIN"/>
    <property type="match status" value="1"/>
</dbReference>